<feature type="domain" description="CSD" evidence="4">
    <location>
        <begin position="6"/>
        <end position="71"/>
    </location>
</feature>
<dbReference type="InterPro" id="IPR011129">
    <property type="entry name" value="CSD"/>
</dbReference>
<dbReference type="PANTHER" id="PTHR11544">
    <property type="entry name" value="COLD SHOCK DOMAIN CONTAINING PROTEINS"/>
    <property type="match status" value="1"/>
</dbReference>
<dbReference type="SUPFAM" id="SSF50249">
    <property type="entry name" value="Nucleic acid-binding proteins"/>
    <property type="match status" value="1"/>
</dbReference>
<dbReference type="InterPro" id="IPR012340">
    <property type="entry name" value="NA-bd_OB-fold"/>
</dbReference>
<gene>
    <name evidence="5" type="ORF">SAMN05216553_10617</name>
</gene>
<evidence type="ECO:0000313" key="6">
    <source>
        <dbReference type="Proteomes" id="UP000199623"/>
    </source>
</evidence>
<dbReference type="PRINTS" id="PR00050">
    <property type="entry name" value="COLDSHOCK"/>
</dbReference>
<proteinExistence type="predicted"/>
<dbReference type="SMART" id="SM00357">
    <property type="entry name" value="CSP"/>
    <property type="match status" value="1"/>
</dbReference>
<evidence type="ECO:0000259" key="4">
    <source>
        <dbReference type="PROSITE" id="PS51857"/>
    </source>
</evidence>
<dbReference type="FunFam" id="2.40.50.140:FF:000006">
    <property type="entry name" value="Cold shock protein CspC"/>
    <property type="match status" value="1"/>
</dbReference>
<dbReference type="STRING" id="200378.SAMN05216553_10617"/>
<dbReference type="AlphaFoldDB" id="A0A1G7S314"/>
<dbReference type="PROSITE" id="PS51857">
    <property type="entry name" value="CSD_2"/>
    <property type="match status" value="1"/>
</dbReference>
<accession>A0A1G7S314</accession>
<dbReference type="GO" id="GO:0005737">
    <property type="term" value="C:cytoplasm"/>
    <property type="evidence" value="ECO:0007669"/>
    <property type="project" value="UniProtKB-SubCell"/>
</dbReference>
<dbReference type="Proteomes" id="UP000199623">
    <property type="component" value="Unassembled WGS sequence"/>
</dbReference>
<protein>
    <submittedName>
        <fullName evidence="5">Cold shock protein (Beta-ribbon, CspA family)</fullName>
    </submittedName>
</protein>
<organism evidence="5 6">
    <name type="scientific">Lentzea fradiae</name>
    <dbReference type="NCBI Taxonomy" id="200378"/>
    <lineage>
        <taxon>Bacteria</taxon>
        <taxon>Bacillati</taxon>
        <taxon>Actinomycetota</taxon>
        <taxon>Actinomycetes</taxon>
        <taxon>Pseudonocardiales</taxon>
        <taxon>Pseudonocardiaceae</taxon>
        <taxon>Lentzea</taxon>
    </lineage>
</organism>
<evidence type="ECO:0000256" key="3">
    <source>
        <dbReference type="RuleBase" id="RU000408"/>
    </source>
</evidence>
<name>A0A1G7S314_9PSEU</name>
<evidence type="ECO:0000256" key="1">
    <source>
        <dbReference type="ARBA" id="ARBA00004496"/>
    </source>
</evidence>
<dbReference type="InterPro" id="IPR050181">
    <property type="entry name" value="Cold_shock_domain"/>
</dbReference>
<dbReference type="CDD" id="cd04458">
    <property type="entry name" value="CSP_CDS"/>
    <property type="match status" value="1"/>
</dbReference>
<sequence>MEGKTLATGTVKWFNAEKGFGFIAPDDGSADVFVHYSEIQSKGFRSLEENQKVEFEVGQGQKGPQAQQVRPI</sequence>
<dbReference type="PIRSF" id="PIRSF002599">
    <property type="entry name" value="Cold_shock_A"/>
    <property type="match status" value="1"/>
</dbReference>
<dbReference type="InterPro" id="IPR012156">
    <property type="entry name" value="Cold_shock_CspA"/>
</dbReference>
<dbReference type="Pfam" id="PF00313">
    <property type="entry name" value="CSD"/>
    <property type="match status" value="1"/>
</dbReference>
<dbReference type="EMBL" id="FNCC01000006">
    <property type="protein sequence ID" value="SDG17398.1"/>
    <property type="molecule type" value="Genomic_DNA"/>
</dbReference>
<reference evidence="6" key="1">
    <citation type="submission" date="2016-10" db="EMBL/GenBank/DDBJ databases">
        <authorList>
            <person name="Varghese N."/>
            <person name="Submissions S."/>
        </authorList>
    </citation>
    <scope>NUCLEOTIDE SEQUENCE [LARGE SCALE GENOMIC DNA]</scope>
    <source>
        <strain evidence="6">CGMCC 4.3506</strain>
    </source>
</reference>
<dbReference type="Gene3D" id="2.40.50.140">
    <property type="entry name" value="Nucleic acid-binding proteins"/>
    <property type="match status" value="1"/>
</dbReference>
<evidence type="ECO:0000256" key="2">
    <source>
        <dbReference type="ARBA" id="ARBA00022490"/>
    </source>
</evidence>
<keyword evidence="2" id="KW-0963">Cytoplasm</keyword>
<dbReference type="InterPro" id="IPR019844">
    <property type="entry name" value="CSD_CS"/>
</dbReference>
<dbReference type="InterPro" id="IPR002059">
    <property type="entry name" value="CSP_DNA-bd"/>
</dbReference>
<keyword evidence="6" id="KW-1185">Reference proteome</keyword>
<dbReference type="GO" id="GO:0003676">
    <property type="term" value="F:nucleic acid binding"/>
    <property type="evidence" value="ECO:0007669"/>
    <property type="project" value="InterPro"/>
</dbReference>
<comment type="subcellular location">
    <subcellularLocation>
        <location evidence="1 3">Cytoplasm</location>
    </subcellularLocation>
</comment>
<dbReference type="PROSITE" id="PS00352">
    <property type="entry name" value="CSD_1"/>
    <property type="match status" value="1"/>
</dbReference>
<evidence type="ECO:0000313" key="5">
    <source>
        <dbReference type="EMBL" id="SDG17398.1"/>
    </source>
</evidence>